<feature type="region of interest" description="Disordered" evidence="1">
    <location>
        <begin position="213"/>
        <end position="243"/>
    </location>
</feature>
<dbReference type="EMBL" id="JAFJZO010000035">
    <property type="protein sequence ID" value="KAG5492487.1"/>
    <property type="molecule type" value="Genomic_DNA"/>
</dbReference>
<keyword evidence="3" id="KW-1185">Reference proteome</keyword>
<feature type="compositionally biased region" description="Low complexity" evidence="1">
    <location>
        <begin position="684"/>
        <end position="702"/>
    </location>
</feature>
<feature type="compositionally biased region" description="Polar residues" evidence="1">
    <location>
        <begin position="304"/>
        <end position="318"/>
    </location>
</feature>
<feature type="region of interest" description="Disordered" evidence="1">
    <location>
        <begin position="798"/>
        <end position="820"/>
    </location>
</feature>
<gene>
    <name evidence="2" type="ORF">JKF63_01065</name>
</gene>
<dbReference type="OrthoDB" id="273888at2759"/>
<feature type="compositionally biased region" description="Low complexity" evidence="1">
    <location>
        <begin position="1002"/>
        <end position="1019"/>
    </location>
</feature>
<dbReference type="KEGG" id="phet:94287191"/>
<feature type="region of interest" description="Disordered" evidence="1">
    <location>
        <begin position="274"/>
        <end position="368"/>
    </location>
</feature>
<feature type="region of interest" description="Disordered" evidence="1">
    <location>
        <begin position="1"/>
        <end position="35"/>
    </location>
</feature>
<accession>A0A836L0A6</accession>
<organism evidence="2 3">
    <name type="scientific">Porcisia hertigi</name>
    <dbReference type="NCBI Taxonomy" id="2761500"/>
    <lineage>
        <taxon>Eukaryota</taxon>
        <taxon>Discoba</taxon>
        <taxon>Euglenozoa</taxon>
        <taxon>Kinetoplastea</taxon>
        <taxon>Metakinetoplastina</taxon>
        <taxon>Trypanosomatida</taxon>
        <taxon>Trypanosomatidae</taxon>
        <taxon>Leishmaniinae</taxon>
        <taxon>Porcisia</taxon>
    </lineage>
</organism>
<feature type="region of interest" description="Disordered" evidence="1">
    <location>
        <begin position="1137"/>
        <end position="1249"/>
    </location>
</feature>
<feature type="compositionally biased region" description="Polar residues" evidence="1">
    <location>
        <begin position="18"/>
        <end position="30"/>
    </location>
</feature>
<feature type="compositionally biased region" description="Low complexity" evidence="1">
    <location>
        <begin position="488"/>
        <end position="500"/>
    </location>
</feature>
<comment type="caution">
    <text evidence="2">The sequence shown here is derived from an EMBL/GenBank/DDBJ whole genome shotgun (WGS) entry which is preliminary data.</text>
</comment>
<feature type="compositionally biased region" description="Polar residues" evidence="1">
    <location>
        <begin position="275"/>
        <end position="292"/>
    </location>
</feature>
<protein>
    <submittedName>
        <fullName evidence="2">Uncharacterized protein</fullName>
    </submittedName>
</protein>
<feature type="compositionally biased region" description="Basic residues" evidence="1">
    <location>
        <begin position="294"/>
        <end position="303"/>
    </location>
</feature>
<proteinExistence type="predicted"/>
<feature type="region of interest" description="Disordered" evidence="1">
    <location>
        <begin position="139"/>
        <end position="189"/>
    </location>
</feature>
<feature type="region of interest" description="Disordered" evidence="1">
    <location>
        <begin position="996"/>
        <end position="1056"/>
    </location>
</feature>
<evidence type="ECO:0000313" key="3">
    <source>
        <dbReference type="Proteomes" id="UP000674318"/>
    </source>
</evidence>
<reference evidence="2 3" key="1">
    <citation type="submission" date="2021-02" db="EMBL/GenBank/DDBJ databases">
        <title>Porcisia hertigi Genome sequencing and assembly.</title>
        <authorList>
            <person name="Almutairi H."/>
            <person name="Gatherer D."/>
        </authorList>
    </citation>
    <scope>NUCLEOTIDE SEQUENCE [LARGE SCALE GENOMIC DNA]</scope>
    <source>
        <strain evidence="2 3">C119</strain>
    </source>
</reference>
<feature type="region of interest" description="Disordered" evidence="1">
    <location>
        <begin position="684"/>
        <end position="710"/>
    </location>
</feature>
<feature type="compositionally biased region" description="Polar residues" evidence="1">
    <location>
        <begin position="1146"/>
        <end position="1163"/>
    </location>
</feature>
<dbReference type="GeneID" id="94287191"/>
<feature type="region of interest" description="Disordered" evidence="1">
    <location>
        <begin position="437"/>
        <end position="461"/>
    </location>
</feature>
<feature type="region of interest" description="Disordered" evidence="1">
    <location>
        <begin position="726"/>
        <end position="782"/>
    </location>
</feature>
<dbReference type="Proteomes" id="UP000674318">
    <property type="component" value="Chromosome 35"/>
</dbReference>
<feature type="compositionally biased region" description="Low complexity" evidence="1">
    <location>
        <begin position="324"/>
        <end position="335"/>
    </location>
</feature>
<feature type="region of interest" description="Disordered" evidence="1">
    <location>
        <begin position="475"/>
        <end position="511"/>
    </location>
</feature>
<evidence type="ECO:0000256" key="1">
    <source>
        <dbReference type="SAM" id="MobiDB-lite"/>
    </source>
</evidence>
<evidence type="ECO:0000313" key="2">
    <source>
        <dbReference type="EMBL" id="KAG5492487.1"/>
    </source>
</evidence>
<feature type="compositionally biased region" description="Polar residues" evidence="1">
    <location>
        <begin position="179"/>
        <end position="189"/>
    </location>
</feature>
<feature type="region of interest" description="Disordered" evidence="1">
    <location>
        <begin position="877"/>
        <end position="896"/>
    </location>
</feature>
<name>A0A836L0A6_9TRYP</name>
<sequence length="1449" mass="150411">MPATNSATHPPRRRSSAPLVSSSTNSSEKGVSTTSLLSAATLVTLPVKKSGTKVRTCIGSTPLAAQPLTGGVASNGDVHGHHATSKVSSTAIKAATVRPRTATALSLNATAASPPPTACELGPSPSQLAAAAGIRHPLSTNNALPKSAARAVRRPHGSVNTLNVTAPPANLDAPAISPATASGSSKNGLSTSVAASLSLPIAKPTSLAAARLAGAPPGVRNPKTSNSAPASGPPRQASASSNTTKTTFCVPCAIALPTFEAAATHANPSAASPEASLSVTQTSHKSGLSSSAIAKKKVVRRASSRATISRPPTTTMTSCRPPLSATATTESSAASMNDSSAVPPQTQTNFRVPPASNTKNDPPIARNTGHTADLTAIETPSNASSTVPDSSETHRLHGPVISEEWARSIIKPGDEHLLYLPAAAMAANAGFTRTQSGIGMSGATPNAPWPASKDGSSRNDTQLHRAQQMILMRRHAETPTPGRRGTKAASPAASSVVSSACGGPDSRFGSTAKRSSAHLLYHPQEGGDHQGWLKGAMATPRDQDRVSVKGECASMPRTTFGSSSPSLSRMSEGSTNTMIGSRCRLSGGGVRPPLEQLTGSASISMGILSQRRSPSLPLFAKPSPRTFSTPSPCGSTGVSALKTNLNLNNGPYCAANEELTRLTRVQEEVLRALLQSAASPAAAAPTDASSAAAVVSPTPNSPGEETANAQGDIAPALPTMHLDSQAHEAPMVSPTPSSAGKPSRERVCGVNLWGDPSSDERPPSKPLHSGDPASLRGRSMGSNSASFAFSIRQTPGNSVFRSARAPPNAATETDAIPNSTACRPTLTSTAFAAEAAAAARQQRRPGVVVTLSSLRSTRTIAERMRLELVRREQQQLGVSRAEQKREAAISSTTPASHCPNATSIDAAMRRLLLDPFFPLFSEENYQRLVLLNNEYTARTELMAHIKSLPTTTTAAAVSLCDKLLSPLSLPNAGEIPRYSGTAPLRAARALDVDLAEADEPDSTAAPAAAAAPRHPSSSPLNSANNGSTPARRPSVQYGEPTIHATGSPAHAPSPSLTVLSPKSLIAGLAIGPGGPTSAGRRCEMLVNTTLPAEKPESNKHRSPGGVQYAATPALESIGVGADQPYLNACLLASSRSGGGGSIGNSPMRTHSASPTANCSSLRNATRRDSLLQKAKHSPQHQAASTTTSSHSESTDDDNSSTASDEVVDQAEDKLRSTLQRWGPFRTSPVKAPSCSDVVRQKRTTKPRIGARDRITSTHSETTTRKAKKPLYREATLRISSTEPTPTLPVMASTLSSTMAEELQAYVHIFLKRYRGADAVTAKEMGPVPETPLALQRAIRQSLRLPTGHNKSATDDEDAMVLRYPLDDSGHHMENVQYILDLVGSWLQTGTSLCEDDAAETVGDAHLSVNAAGRHKKKRVTGHECVAAVMGRSALSSGERTVVGITPKSH</sequence>
<feature type="region of interest" description="Disordered" evidence="1">
    <location>
        <begin position="554"/>
        <end position="578"/>
    </location>
</feature>
<feature type="compositionally biased region" description="Polar residues" evidence="1">
    <location>
        <begin position="336"/>
        <end position="360"/>
    </location>
</feature>
<feature type="compositionally biased region" description="Polar residues" evidence="1">
    <location>
        <begin position="556"/>
        <end position="578"/>
    </location>
</feature>
<dbReference type="RefSeq" id="XP_067753271.1">
    <property type="nucleotide sequence ID" value="XM_067897114.1"/>
</dbReference>
<feature type="compositionally biased region" description="Low complexity" evidence="1">
    <location>
        <begin position="1182"/>
        <end position="1191"/>
    </location>
</feature>